<keyword evidence="2" id="KW-1185">Reference proteome</keyword>
<dbReference type="AlphaFoldDB" id="A0A317T355"/>
<organism evidence="1 2">
    <name type="scientific">Tuber magnatum</name>
    <name type="common">white Piedmont truffle</name>
    <dbReference type="NCBI Taxonomy" id="42249"/>
    <lineage>
        <taxon>Eukaryota</taxon>
        <taxon>Fungi</taxon>
        <taxon>Dikarya</taxon>
        <taxon>Ascomycota</taxon>
        <taxon>Pezizomycotina</taxon>
        <taxon>Pezizomycetes</taxon>
        <taxon>Pezizales</taxon>
        <taxon>Tuberaceae</taxon>
        <taxon>Tuber</taxon>
    </lineage>
</organism>
<evidence type="ECO:0000313" key="1">
    <source>
        <dbReference type="EMBL" id="PWW80187.1"/>
    </source>
</evidence>
<sequence length="128" mass="14400">MLLFGHPPPSRLRFRFITGRGMMGNCMLASTFRSNESRTFNAILATRPKVRDGEEIRTAKNALARVLDREELHIKNAMNEPFVGNRLGLNLAGLATRLATIEEKFTSQKEELGLQKEKLASQQEKLAS</sequence>
<dbReference type="Proteomes" id="UP000246991">
    <property type="component" value="Unassembled WGS sequence"/>
</dbReference>
<dbReference type="OrthoDB" id="5451850at2759"/>
<evidence type="ECO:0000313" key="2">
    <source>
        <dbReference type="Proteomes" id="UP000246991"/>
    </source>
</evidence>
<gene>
    <name evidence="1" type="ORF">C7212DRAFT_361158</name>
</gene>
<dbReference type="EMBL" id="PYWC01000004">
    <property type="protein sequence ID" value="PWW80187.1"/>
    <property type="molecule type" value="Genomic_DNA"/>
</dbReference>
<reference evidence="1 2" key="1">
    <citation type="submission" date="2018-03" db="EMBL/GenBank/DDBJ databases">
        <title>Genomes of Pezizomycetes fungi and the evolution of truffles.</title>
        <authorList>
            <person name="Murat C."/>
            <person name="Payen T."/>
            <person name="Noel B."/>
            <person name="Kuo A."/>
            <person name="Martin F.M."/>
        </authorList>
    </citation>
    <scope>NUCLEOTIDE SEQUENCE [LARGE SCALE GENOMIC DNA]</scope>
    <source>
        <strain evidence="1">091103-1</strain>
    </source>
</reference>
<proteinExistence type="predicted"/>
<accession>A0A317T355</accession>
<comment type="caution">
    <text evidence="1">The sequence shown here is derived from an EMBL/GenBank/DDBJ whole genome shotgun (WGS) entry which is preliminary data.</text>
</comment>
<protein>
    <submittedName>
        <fullName evidence="1">Uncharacterized protein</fullName>
    </submittedName>
</protein>
<name>A0A317T355_9PEZI</name>